<reference evidence="1" key="1">
    <citation type="submission" date="2021-06" db="EMBL/GenBank/DDBJ databases">
        <authorList>
            <person name="Kallberg Y."/>
            <person name="Tangrot J."/>
            <person name="Rosling A."/>
        </authorList>
    </citation>
    <scope>NUCLEOTIDE SEQUENCE</scope>
    <source>
        <strain evidence="1">87-6 pot B 2015</strain>
    </source>
</reference>
<accession>A0A9N9IFL7</accession>
<comment type="caution">
    <text evidence="1">The sequence shown here is derived from an EMBL/GenBank/DDBJ whole genome shotgun (WGS) entry which is preliminary data.</text>
</comment>
<keyword evidence="2" id="KW-1185">Reference proteome</keyword>
<evidence type="ECO:0000313" key="2">
    <source>
        <dbReference type="Proteomes" id="UP000789375"/>
    </source>
</evidence>
<proteinExistence type="predicted"/>
<dbReference type="Proteomes" id="UP000789375">
    <property type="component" value="Unassembled WGS sequence"/>
</dbReference>
<dbReference type="AlphaFoldDB" id="A0A9N9IFL7"/>
<gene>
    <name evidence="1" type="ORF">FMOSSE_LOCUS15734</name>
</gene>
<feature type="non-terminal residue" evidence="1">
    <location>
        <position position="1"/>
    </location>
</feature>
<evidence type="ECO:0000313" key="1">
    <source>
        <dbReference type="EMBL" id="CAG8732892.1"/>
    </source>
</evidence>
<name>A0A9N9IFL7_FUNMO</name>
<dbReference type="EMBL" id="CAJVPP010017540">
    <property type="protein sequence ID" value="CAG8732892.1"/>
    <property type="molecule type" value="Genomic_DNA"/>
</dbReference>
<sequence length="51" mass="5556">SDSWNNPAFEANFVKSLNEGTYVINVIVPAIRAILKNLPLGKSTFISSSEC</sequence>
<organism evidence="1 2">
    <name type="scientific">Funneliformis mosseae</name>
    <name type="common">Endomycorrhizal fungus</name>
    <name type="synonym">Glomus mosseae</name>
    <dbReference type="NCBI Taxonomy" id="27381"/>
    <lineage>
        <taxon>Eukaryota</taxon>
        <taxon>Fungi</taxon>
        <taxon>Fungi incertae sedis</taxon>
        <taxon>Mucoromycota</taxon>
        <taxon>Glomeromycotina</taxon>
        <taxon>Glomeromycetes</taxon>
        <taxon>Glomerales</taxon>
        <taxon>Glomeraceae</taxon>
        <taxon>Funneliformis</taxon>
    </lineage>
</organism>
<protein>
    <submittedName>
        <fullName evidence="1">16554_t:CDS:1</fullName>
    </submittedName>
</protein>